<dbReference type="GO" id="GO:0001786">
    <property type="term" value="F:phosphatidylserine binding"/>
    <property type="evidence" value="ECO:0007669"/>
    <property type="project" value="TreeGrafter"/>
</dbReference>
<dbReference type="InterPro" id="IPR002390">
    <property type="entry name" value="ANX3"/>
</dbReference>
<dbReference type="GO" id="GO:0005886">
    <property type="term" value="C:plasma membrane"/>
    <property type="evidence" value="ECO:0007669"/>
    <property type="project" value="TreeGrafter"/>
</dbReference>
<evidence type="ECO:0000313" key="7">
    <source>
        <dbReference type="EMBL" id="CAJ1070837.1"/>
    </source>
</evidence>
<dbReference type="PANTHER" id="PTHR10502:SF237">
    <property type="entry name" value="ANNEXIN"/>
    <property type="match status" value="1"/>
</dbReference>
<dbReference type="PRINTS" id="PR00196">
    <property type="entry name" value="ANNEXIN"/>
</dbReference>
<reference evidence="7" key="1">
    <citation type="submission" date="2023-08" db="EMBL/GenBank/DDBJ databases">
        <authorList>
            <person name="Alioto T."/>
            <person name="Alioto T."/>
            <person name="Gomez Garrido J."/>
        </authorList>
    </citation>
    <scope>NUCLEOTIDE SEQUENCE</scope>
</reference>
<evidence type="ECO:0000256" key="6">
    <source>
        <dbReference type="RuleBase" id="RU003540"/>
    </source>
</evidence>
<dbReference type="AlphaFoldDB" id="A0AAV1G9W5"/>
<dbReference type="GO" id="GO:0005737">
    <property type="term" value="C:cytoplasm"/>
    <property type="evidence" value="ECO:0007669"/>
    <property type="project" value="TreeGrafter"/>
</dbReference>
<dbReference type="EMBL" id="OY660876">
    <property type="protein sequence ID" value="CAJ1070837.1"/>
    <property type="molecule type" value="Genomic_DNA"/>
</dbReference>
<dbReference type="GO" id="GO:0005544">
    <property type="term" value="F:calcium-dependent phospholipid binding"/>
    <property type="evidence" value="ECO:0007669"/>
    <property type="project" value="UniProtKB-KW"/>
</dbReference>
<name>A0AAV1G9W5_XYRNO</name>
<dbReference type="GO" id="GO:0006909">
    <property type="term" value="P:phagocytosis"/>
    <property type="evidence" value="ECO:0007669"/>
    <property type="project" value="TreeGrafter"/>
</dbReference>
<accession>A0AAV1G9W5</accession>
<dbReference type="FunFam" id="1.10.220.10:FF:000001">
    <property type="entry name" value="Annexin"/>
    <property type="match status" value="1"/>
</dbReference>
<dbReference type="Pfam" id="PF00191">
    <property type="entry name" value="Annexin"/>
    <property type="match status" value="4"/>
</dbReference>
<dbReference type="PROSITE" id="PS51897">
    <property type="entry name" value="ANNEXIN_2"/>
    <property type="match status" value="4"/>
</dbReference>
<dbReference type="GO" id="GO:0012506">
    <property type="term" value="C:vesicle membrane"/>
    <property type="evidence" value="ECO:0007669"/>
    <property type="project" value="TreeGrafter"/>
</dbReference>
<keyword evidence="8" id="KW-1185">Reference proteome</keyword>
<dbReference type="GO" id="GO:0004859">
    <property type="term" value="F:phospholipase inhibitor activity"/>
    <property type="evidence" value="ECO:0007669"/>
    <property type="project" value="InterPro"/>
</dbReference>
<dbReference type="GO" id="GO:0071385">
    <property type="term" value="P:cellular response to glucocorticoid stimulus"/>
    <property type="evidence" value="ECO:0007669"/>
    <property type="project" value="TreeGrafter"/>
</dbReference>
<evidence type="ECO:0000256" key="4">
    <source>
        <dbReference type="ARBA" id="ARBA00023216"/>
    </source>
</evidence>
<gene>
    <name evidence="7" type="ORF">XNOV1_A033764</name>
</gene>
<dbReference type="InterPro" id="IPR018252">
    <property type="entry name" value="Annexin_repeat_CS"/>
</dbReference>
<organism evidence="7 8">
    <name type="scientific">Xyrichtys novacula</name>
    <name type="common">Pearly razorfish</name>
    <name type="synonym">Hemipteronotus novacula</name>
    <dbReference type="NCBI Taxonomy" id="13765"/>
    <lineage>
        <taxon>Eukaryota</taxon>
        <taxon>Metazoa</taxon>
        <taxon>Chordata</taxon>
        <taxon>Craniata</taxon>
        <taxon>Vertebrata</taxon>
        <taxon>Euteleostomi</taxon>
        <taxon>Actinopterygii</taxon>
        <taxon>Neopterygii</taxon>
        <taxon>Teleostei</taxon>
        <taxon>Neoteleostei</taxon>
        <taxon>Acanthomorphata</taxon>
        <taxon>Eupercaria</taxon>
        <taxon>Labriformes</taxon>
        <taxon>Labridae</taxon>
        <taxon>Xyrichtys</taxon>
    </lineage>
</organism>
<comment type="domain">
    <text evidence="6">A pair of annexin repeats may form one binding site for calcium and phospholipid.</text>
</comment>
<proteinExistence type="inferred from homology"/>
<evidence type="ECO:0000313" key="8">
    <source>
        <dbReference type="Proteomes" id="UP001178508"/>
    </source>
</evidence>
<dbReference type="PRINTS" id="PR00199">
    <property type="entry name" value="ANNEXINIII"/>
</dbReference>
<dbReference type="SMART" id="SM00335">
    <property type="entry name" value="ANX"/>
    <property type="match status" value="4"/>
</dbReference>
<dbReference type="GO" id="GO:0005509">
    <property type="term" value="F:calcium ion binding"/>
    <property type="evidence" value="ECO:0007669"/>
    <property type="project" value="InterPro"/>
</dbReference>
<keyword evidence="5 6" id="KW-0111">Calcium/phospholipid-binding</keyword>
<dbReference type="FunFam" id="1.10.220.10:FF:000003">
    <property type="entry name" value="Annexin"/>
    <property type="match status" value="1"/>
</dbReference>
<sequence>MSFLKRFFKDAIHDRDIDEDTVKVKGKKKPKYYGTISEYPNFSASSDASVLQNAIEHDDVDEEVILSMLLKRNNEQRQKIKVVYEASTGERLDEALKSVLRSDLEDAILALLMTPAEFDAYELRQATKGWGTDEDVLTEILATRTNEEIVEIKRVYKEVYERDLEELIKDETRDDFTTALLEMLKAHKDETDEVDMSLAQKDMETLFEAAEHPEGINVTAFINILTHRNPKQLSKTFQLYALNSDMSLPKALDLELRGDIEDCLLDIVKIAWNKPAFFAEKLHKAMEGHGTCEQTLIRVLASRSEVDLKKIVEEYRAMYGVCLQDSIVNDTEGHYRSVLLGLCGPF</sequence>
<comment type="similarity">
    <text evidence="1 6">Belongs to the annexin family.</text>
</comment>
<keyword evidence="3 6" id="KW-0106">Calcium</keyword>
<dbReference type="InterPro" id="IPR018502">
    <property type="entry name" value="Annexin_repeat"/>
</dbReference>
<evidence type="ECO:0000256" key="2">
    <source>
        <dbReference type="ARBA" id="ARBA00022737"/>
    </source>
</evidence>
<dbReference type="InterPro" id="IPR037104">
    <property type="entry name" value="Annexin_sf"/>
</dbReference>
<keyword evidence="4 6" id="KW-0041">Annexin</keyword>
<dbReference type="Gene3D" id="1.10.220.10">
    <property type="entry name" value="Annexin"/>
    <property type="match status" value="4"/>
</dbReference>
<dbReference type="GO" id="GO:0005634">
    <property type="term" value="C:nucleus"/>
    <property type="evidence" value="ECO:0007669"/>
    <property type="project" value="TreeGrafter"/>
</dbReference>
<dbReference type="SUPFAM" id="SSF47874">
    <property type="entry name" value="Annexin"/>
    <property type="match status" value="1"/>
</dbReference>
<dbReference type="GO" id="GO:0007165">
    <property type="term" value="P:signal transduction"/>
    <property type="evidence" value="ECO:0007669"/>
    <property type="project" value="TreeGrafter"/>
</dbReference>
<keyword evidence="2 6" id="KW-0677">Repeat</keyword>
<evidence type="ECO:0000256" key="3">
    <source>
        <dbReference type="ARBA" id="ARBA00022837"/>
    </source>
</evidence>
<dbReference type="FunFam" id="1.10.220.10:FF:000002">
    <property type="entry name" value="Annexin"/>
    <property type="match status" value="1"/>
</dbReference>
<dbReference type="PROSITE" id="PS00223">
    <property type="entry name" value="ANNEXIN_1"/>
    <property type="match status" value="2"/>
</dbReference>
<dbReference type="PANTHER" id="PTHR10502">
    <property type="entry name" value="ANNEXIN"/>
    <property type="match status" value="1"/>
</dbReference>
<dbReference type="Proteomes" id="UP001178508">
    <property type="component" value="Chromosome 13"/>
</dbReference>
<evidence type="ECO:0000256" key="1">
    <source>
        <dbReference type="ARBA" id="ARBA00007831"/>
    </source>
</evidence>
<protein>
    <recommendedName>
        <fullName evidence="6">Annexin</fullName>
    </recommendedName>
</protein>
<dbReference type="InterPro" id="IPR001464">
    <property type="entry name" value="Annexin"/>
</dbReference>
<evidence type="ECO:0000256" key="5">
    <source>
        <dbReference type="ARBA" id="ARBA00023302"/>
    </source>
</evidence>